<protein>
    <recommendedName>
        <fullName evidence="3">RING-type domain-containing protein</fullName>
    </recommendedName>
</protein>
<organism evidence="1 2">
    <name type="scientific">Zymoseptoria tritici ST99CH_1A5</name>
    <dbReference type="NCBI Taxonomy" id="1276529"/>
    <lineage>
        <taxon>Eukaryota</taxon>
        <taxon>Fungi</taxon>
        <taxon>Dikarya</taxon>
        <taxon>Ascomycota</taxon>
        <taxon>Pezizomycotina</taxon>
        <taxon>Dothideomycetes</taxon>
        <taxon>Dothideomycetidae</taxon>
        <taxon>Mycosphaerellales</taxon>
        <taxon>Mycosphaerellaceae</taxon>
        <taxon>Zymoseptoria</taxon>
    </lineage>
</organism>
<name>A0A1Y6M458_ZYMTR</name>
<evidence type="ECO:0000313" key="1">
    <source>
        <dbReference type="EMBL" id="SMY30570.1"/>
    </source>
</evidence>
<gene>
    <name evidence="1" type="ORF">ZT1A5_G12024</name>
</gene>
<evidence type="ECO:0008006" key="3">
    <source>
        <dbReference type="Google" id="ProtNLM"/>
    </source>
</evidence>
<reference evidence="1 2" key="1">
    <citation type="submission" date="2016-10" db="EMBL/GenBank/DDBJ databases">
        <authorList>
            <person name="Varghese N."/>
        </authorList>
    </citation>
    <scope>NUCLEOTIDE SEQUENCE [LARGE SCALE GENOMIC DNA]</scope>
</reference>
<proteinExistence type="predicted"/>
<dbReference type="AlphaFoldDB" id="A0A1Y6M458"/>
<sequence length="285" mass="32428">MSASDASTLPTDESMLKHLSSLESKLLPYLDAANPTSLALTHLLYTYVRRGTCVCCNKVAGLHHAVRPSVPSIYAFANLSIRQLAVMSRRKLLSLLCSIARDWMCRKCLRSKSMPIEQKSIALGWVKETRRVIAMLERRECLQQGKPCVRHPIVDLTNTPQPRPEAGPCMICMDPLDGHRSEKACFQCGMAIHEECFRQHREFEDLNQLNAPTTERETLHLPCIFCRCIVASVPRSEAGKTWWDRRVRASEAADREFARTQQEMLETDEGLWGTQHSINEVFEDE</sequence>
<accession>A0A1Y6M458</accession>
<evidence type="ECO:0000313" key="2">
    <source>
        <dbReference type="Proteomes" id="UP000215453"/>
    </source>
</evidence>
<dbReference type="Proteomes" id="UP000215453">
    <property type="component" value="Chromosome 20"/>
</dbReference>
<dbReference type="EMBL" id="LT882695">
    <property type="protein sequence ID" value="SMY30570.1"/>
    <property type="molecule type" value="Genomic_DNA"/>
</dbReference>